<reference evidence="2 3" key="1">
    <citation type="journal article" date="2009" name="Environ. Microbiol.">
        <title>Genome sequence of Desulfobacterium autotrophicum HRM2, a marine sulfate reducer oxidizing organic carbon completely to carbon dioxide.</title>
        <authorList>
            <person name="Strittmatter A.W."/>
            <person name="Liesegang H."/>
            <person name="Rabus R."/>
            <person name="Decker I."/>
            <person name="Amann J."/>
            <person name="Andres S."/>
            <person name="Henne A."/>
            <person name="Fricke W.F."/>
            <person name="Martinez-Arias R."/>
            <person name="Bartels D."/>
            <person name="Goesmann A."/>
            <person name="Krause L."/>
            <person name="Puehler A."/>
            <person name="Klenk H.P."/>
            <person name="Richter M."/>
            <person name="Schuler M."/>
            <person name="Gloeckner F.O."/>
            <person name="Meyerdierks A."/>
            <person name="Gottschalk G."/>
            <person name="Amann R."/>
        </authorList>
    </citation>
    <scope>NUCLEOTIDE SEQUENCE [LARGE SCALE GENOMIC DNA]</scope>
    <source>
        <strain evidence="3">ATCC 43914 / DSM 3382 / HRM2</strain>
    </source>
</reference>
<dbReference type="eggNOG" id="COG3668">
    <property type="taxonomic scope" value="Bacteria"/>
</dbReference>
<evidence type="ECO:0000313" key="3">
    <source>
        <dbReference type="Proteomes" id="UP000000442"/>
    </source>
</evidence>
<dbReference type="InterPro" id="IPR007712">
    <property type="entry name" value="RelE/ParE_toxin"/>
</dbReference>
<organism evidence="2 3">
    <name type="scientific">Desulforapulum autotrophicum (strain ATCC 43914 / DSM 3382 / VKM B-1955 / HRM2)</name>
    <name type="common">Desulfobacterium autotrophicum</name>
    <dbReference type="NCBI Taxonomy" id="177437"/>
    <lineage>
        <taxon>Bacteria</taxon>
        <taxon>Pseudomonadati</taxon>
        <taxon>Thermodesulfobacteriota</taxon>
        <taxon>Desulfobacteria</taxon>
        <taxon>Desulfobacterales</taxon>
        <taxon>Desulfobacteraceae</taxon>
        <taxon>Desulforapulum</taxon>
    </lineage>
</organism>
<accession>C0QCM4</accession>
<dbReference type="HOGENOM" id="CLU_147162_7_0_7"/>
<dbReference type="KEGG" id="dat:HRM2_20000"/>
<protein>
    <recommendedName>
        <fullName evidence="4">Type II toxin-antitoxin system RelE/ParE family toxin</fullName>
    </recommendedName>
</protein>
<dbReference type="Gene3D" id="3.30.2310.20">
    <property type="entry name" value="RelE-like"/>
    <property type="match status" value="1"/>
</dbReference>
<dbReference type="Pfam" id="PF05016">
    <property type="entry name" value="ParE_toxin"/>
    <property type="match status" value="1"/>
</dbReference>
<evidence type="ECO:0008006" key="4">
    <source>
        <dbReference type="Google" id="ProtNLM"/>
    </source>
</evidence>
<dbReference type="Proteomes" id="UP000000442">
    <property type="component" value="Chromosome"/>
</dbReference>
<dbReference type="EMBL" id="CP001087">
    <property type="protein sequence ID" value="ACN15101.1"/>
    <property type="molecule type" value="Genomic_DNA"/>
</dbReference>
<dbReference type="OrthoDB" id="278204at2"/>
<evidence type="ECO:0000313" key="2">
    <source>
        <dbReference type="EMBL" id="ACN15101.1"/>
    </source>
</evidence>
<proteinExistence type="predicted"/>
<dbReference type="STRING" id="177437.HRM2_20000"/>
<keyword evidence="3" id="KW-1185">Reference proteome</keyword>
<dbReference type="RefSeq" id="WP_015903879.1">
    <property type="nucleotide sequence ID" value="NC_012108.1"/>
</dbReference>
<dbReference type="InterPro" id="IPR035093">
    <property type="entry name" value="RelE/ParE_toxin_dom_sf"/>
</dbReference>
<name>C0QCM4_DESAH</name>
<keyword evidence="1" id="KW-1277">Toxin-antitoxin system</keyword>
<sequence>MKLRFLEPAEAEMMEAAAYYEVQVERLGTNFLDIIEAAVAEIIENPGTWPKNELGIQRRLVRRFPYSILYAVHEDEVIITAIMHQKQKPRYWIGRL</sequence>
<dbReference type="AlphaFoldDB" id="C0QCM4"/>
<gene>
    <name evidence="2" type="ordered locus">HRM2_20000</name>
</gene>
<evidence type="ECO:0000256" key="1">
    <source>
        <dbReference type="ARBA" id="ARBA00022649"/>
    </source>
</evidence>